<protein>
    <submittedName>
        <fullName evidence="1">Uncharacterized protein</fullName>
    </submittedName>
</protein>
<proteinExistence type="predicted"/>
<dbReference type="Proteomes" id="UP000196355">
    <property type="component" value="Unassembled WGS sequence"/>
</dbReference>
<accession>A0A202BRF3</accession>
<keyword evidence="2" id="KW-1185">Reference proteome</keyword>
<sequence length="94" mass="10949">MALKIKYEDLEHGGFDFGGSEILLYKGKPFTGICQIYEDEGWLSGENEYQNGYLEGWIRDYYENGNLEMEYQIHNNIPVPNTTKVYDKNGNLKK</sequence>
<evidence type="ECO:0000313" key="2">
    <source>
        <dbReference type="Proteomes" id="UP000196355"/>
    </source>
</evidence>
<dbReference type="SUPFAM" id="SSF82185">
    <property type="entry name" value="Histone H3 K4-specific methyltransferase SET7/9 N-terminal domain"/>
    <property type="match status" value="1"/>
</dbReference>
<dbReference type="AlphaFoldDB" id="A0A202BRF3"/>
<reference evidence="2" key="1">
    <citation type="submission" date="2017-02" db="EMBL/GenBank/DDBJ databases">
        <authorList>
            <person name="Tetz G."/>
            <person name="Tetz V."/>
        </authorList>
    </citation>
    <scope>NUCLEOTIDE SEQUENCE [LARGE SCALE GENOMIC DNA]</scope>
    <source>
        <strain evidence="2">VT16-26</strain>
    </source>
</reference>
<name>A0A202BRF3_9FLAO</name>
<gene>
    <name evidence="1" type="ORF">B0E34_20105</name>
</gene>
<evidence type="ECO:0000313" key="1">
    <source>
        <dbReference type="EMBL" id="OVE53935.1"/>
    </source>
</evidence>
<organism evidence="1 2">
    <name type="scientific">Chryseobacterium mucoviscidosis</name>
    <dbReference type="NCBI Taxonomy" id="1945581"/>
    <lineage>
        <taxon>Bacteria</taxon>
        <taxon>Pseudomonadati</taxon>
        <taxon>Bacteroidota</taxon>
        <taxon>Flavobacteriia</taxon>
        <taxon>Flavobacteriales</taxon>
        <taxon>Weeksellaceae</taxon>
        <taxon>Chryseobacterium group</taxon>
        <taxon>Chryseobacterium</taxon>
    </lineage>
</organism>
<dbReference type="RefSeq" id="WP_087712349.1">
    <property type="nucleotide sequence ID" value="NZ_MVAG01000193.1"/>
</dbReference>
<dbReference type="Gene3D" id="3.90.930.1">
    <property type="match status" value="1"/>
</dbReference>
<comment type="caution">
    <text evidence="1">The sequence shown here is derived from an EMBL/GenBank/DDBJ whole genome shotgun (WGS) entry which is preliminary data.</text>
</comment>
<dbReference type="EMBL" id="MVAG01000193">
    <property type="protein sequence ID" value="OVE53935.1"/>
    <property type="molecule type" value="Genomic_DNA"/>
</dbReference>